<dbReference type="Gene3D" id="3.40.50.1820">
    <property type="entry name" value="alpha/beta hydrolase"/>
    <property type="match status" value="1"/>
</dbReference>
<keyword evidence="3" id="KW-1185">Reference proteome</keyword>
<name>A0ABR0RPE2_9EURO</name>
<dbReference type="SUPFAM" id="SSF53474">
    <property type="entry name" value="alpha/beta-Hydrolases"/>
    <property type="match status" value="1"/>
</dbReference>
<dbReference type="Proteomes" id="UP001334248">
    <property type="component" value="Unassembled WGS sequence"/>
</dbReference>
<dbReference type="InterPro" id="IPR000073">
    <property type="entry name" value="AB_hydrolase_1"/>
</dbReference>
<dbReference type="PANTHER" id="PTHR43798:SF6">
    <property type="entry name" value="HYDROLASE, PUTATIVE (AFU_ORTHOLOGUE AFUA_4G13070)-RELATED"/>
    <property type="match status" value="1"/>
</dbReference>
<evidence type="ECO:0000313" key="3">
    <source>
        <dbReference type="Proteomes" id="UP001334248"/>
    </source>
</evidence>
<dbReference type="RefSeq" id="XP_064730556.1">
    <property type="nucleotide sequence ID" value="XM_064873452.1"/>
</dbReference>
<reference evidence="2 3" key="1">
    <citation type="journal article" date="2023" name="Res Sq">
        <title>Genomic and morphological characterization of Knufia obscura isolated from the Mars 2020 spacecraft assembly facility.</title>
        <authorList>
            <person name="Chander A.M."/>
            <person name="Teixeira M.M."/>
            <person name="Singh N.K."/>
            <person name="Williams M.P."/>
            <person name="Parker C.W."/>
            <person name="Leo P."/>
            <person name="Stajich J.E."/>
            <person name="Torok T."/>
            <person name="Tighe S."/>
            <person name="Mason C.E."/>
            <person name="Venkateswaran K."/>
        </authorList>
    </citation>
    <scope>NUCLEOTIDE SEQUENCE [LARGE SCALE GENOMIC DNA]</scope>
    <source>
        <strain evidence="2 3">CCFEE 5817</strain>
    </source>
</reference>
<proteinExistence type="predicted"/>
<dbReference type="GeneID" id="89998480"/>
<feature type="domain" description="AB hydrolase-1" evidence="1">
    <location>
        <begin position="17"/>
        <end position="246"/>
    </location>
</feature>
<dbReference type="PANTHER" id="PTHR43798">
    <property type="entry name" value="MONOACYLGLYCEROL LIPASE"/>
    <property type="match status" value="1"/>
</dbReference>
<comment type="caution">
    <text evidence="2">The sequence shown here is derived from an EMBL/GenBank/DDBJ whole genome shotgun (WGS) entry which is preliminary data.</text>
</comment>
<dbReference type="InterPro" id="IPR050266">
    <property type="entry name" value="AB_hydrolase_sf"/>
</dbReference>
<organism evidence="2 3">
    <name type="scientific">Knufia obscura</name>
    <dbReference type="NCBI Taxonomy" id="1635080"/>
    <lineage>
        <taxon>Eukaryota</taxon>
        <taxon>Fungi</taxon>
        <taxon>Dikarya</taxon>
        <taxon>Ascomycota</taxon>
        <taxon>Pezizomycotina</taxon>
        <taxon>Eurotiomycetes</taxon>
        <taxon>Chaetothyriomycetidae</taxon>
        <taxon>Chaetothyriales</taxon>
        <taxon>Trichomeriaceae</taxon>
        <taxon>Knufia</taxon>
    </lineage>
</organism>
<protein>
    <recommendedName>
        <fullName evidence="1">AB hydrolase-1 domain-containing protein</fullName>
    </recommendedName>
</protein>
<dbReference type="InterPro" id="IPR029058">
    <property type="entry name" value="AB_hydrolase_fold"/>
</dbReference>
<gene>
    <name evidence="2" type="ORF">PMZ80_005031</name>
</gene>
<dbReference type="EMBL" id="JAVHJV010000005">
    <property type="protein sequence ID" value="KAK5942466.1"/>
    <property type="molecule type" value="Genomic_DNA"/>
</dbReference>
<dbReference type="Pfam" id="PF00561">
    <property type="entry name" value="Abhydrolase_1"/>
    <property type="match status" value="1"/>
</dbReference>
<evidence type="ECO:0000259" key="1">
    <source>
        <dbReference type="Pfam" id="PF00561"/>
    </source>
</evidence>
<evidence type="ECO:0000313" key="2">
    <source>
        <dbReference type="EMBL" id="KAK5942466.1"/>
    </source>
</evidence>
<accession>A0ABR0RPE2</accession>
<sequence>MSPNSLLHAQIIGEGTPVLFVHGWLLNGATEALDFEPIFTTLTGFNFKRIYVDLPGMGQSPLGDVTDLDSMYERLRDFVQTVIGNARFLLVGSSCGAYLCRALVHDFSGQIDGVLLRVPMVKPDNAERDVDEFRVLVGDGAYMGSLSPVDASWVKDILIQTPAYTDLMRRRMDMARAAVAMCEGEMLAQIRNDTSRYCLSRPLDDERGFPAPTLILCGRHDGVVGWRDALGLVEKYLRASFVVLDRGVHAMPVDEGDVFEALVRDWLARVQEWQAARTGSSMLHGRGAQPLDNVLEISATDPKALSSQRHYYDKKHLFCDSEKWDRIGDSTKNLRTRIEKAKLSHKRLGPFSFANNRKERVQAQATVLSRHHLGSPDLPMS</sequence>